<feature type="transmembrane region" description="Helical" evidence="1">
    <location>
        <begin position="220"/>
        <end position="239"/>
    </location>
</feature>
<feature type="transmembrane region" description="Helical" evidence="1">
    <location>
        <begin position="478"/>
        <end position="502"/>
    </location>
</feature>
<keyword evidence="1" id="KW-0472">Membrane</keyword>
<dbReference type="InterPro" id="IPR052728">
    <property type="entry name" value="O2_lipid_transport_reg"/>
</dbReference>
<keyword evidence="2" id="KW-0732">Signal</keyword>
<protein>
    <submittedName>
        <fullName evidence="5">Nose resistant to fluoxetine protein 6-like</fullName>
    </submittedName>
</protein>
<feature type="transmembrane region" description="Helical" evidence="1">
    <location>
        <begin position="304"/>
        <end position="324"/>
    </location>
</feature>
<dbReference type="Pfam" id="PF01757">
    <property type="entry name" value="Acyl_transf_3"/>
    <property type="match status" value="1"/>
</dbReference>
<feature type="transmembrane region" description="Helical" evidence="1">
    <location>
        <begin position="259"/>
        <end position="283"/>
    </location>
</feature>
<feature type="transmembrane region" description="Helical" evidence="1">
    <location>
        <begin position="368"/>
        <end position="388"/>
    </location>
</feature>
<feature type="domain" description="Acyltransferase 3" evidence="3">
    <location>
        <begin position="215"/>
        <end position="602"/>
    </location>
</feature>
<dbReference type="PANTHER" id="PTHR11161:SF22">
    <property type="entry name" value="ACYLTRANSFERASE 3 DOMAIN-CONTAINING PROTEIN-RELATED"/>
    <property type="match status" value="1"/>
</dbReference>
<dbReference type="GeneID" id="114244655"/>
<feature type="transmembrane region" description="Helical" evidence="1">
    <location>
        <begin position="508"/>
        <end position="531"/>
    </location>
</feature>
<evidence type="ECO:0000313" key="4">
    <source>
        <dbReference type="Proteomes" id="UP000504629"/>
    </source>
</evidence>
<feature type="chain" id="PRO_5026772721" evidence="2">
    <location>
        <begin position="28"/>
        <end position="654"/>
    </location>
</feature>
<keyword evidence="4" id="KW-1185">Reference proteome</keyword>
<proteinExistence type="predicted"/>
<sequence>MVRLRSDCISEMWSLLIVVSSASVCRGFNVNDTFFNSIPPLYALDDWTQCQQAGDVYCTVDAVLKVAEPKSSLLSLLQEYSSQTLKHYNRTQIHRGVCVSRCRREQPADTSWNSVQNCVNQSVLKYGLQAELLSMDWCVSQDAKPVSGSARALAVFCTTLVAIACLATVLHVLAERCVKVDGNKYLMAFSLKRNLDVLIRNRCGPKTQPRLKDVASIEGIRFFGMQCVIFSNVLIFYVYSYTDNPEFIEKLYDQFPWQMIVNSPLWVQAFFSISGFLTAYTVLLSSEKRSLTIFSCLQSVLNRWIRLTPMALFALWFTIAWFPMLGSGPQWAWLVDREAKDCSERWWYHILYIQNFLPSGKFCMGHTWYLAASMQLHVLGMILLVILMKYRSATALVLMIFMAGPAAATGFVVYWHDLMPIATAYSPELIRTIFAGSEILSLVLLPFWMNLPGYIGGVAVAFLLYHNQTSGNKLARNMSFNVIFHAALFVGLGVTLGGSVFLRTAWPPWAAALYAALDRTLVAVCFNLFLLGCFSRCKSLVRDALEWRGFHALGRLSYCVFLVHFTVLRLTMAENTHVGHISLFSLLSLFITTSVLSYAVSVPLCLLVELPGLQLWNAIASDQTREMPAAETPTRRPDKPCDLVSQVRRRHEYC</sequence>
<dbReference type="KEGG" id="bman:114244655"/>
<dbReference type="Proteomes" id="UP000504629">
    <property type="component" value="Unplaced"/>
</dbReference>
<dbReference type="RefSeq" id="XP_028032340.1">
    <property type="nucleotide sequence ID" value="XM_028176539.1"/>
</dbReference>
<dbReference type="AlphaFoldDB" id="A0A6J2JS06"/>
<keyword evidence="1" id="KW-0812">Transmembrane</keyword>
<organism evidence="4 5">
    <name type="scientific">Bombyx mandarina</name>
    <name type="common">Wild silk moth</name>
    <name type="synonym">Wild silkworm</name>
    <dbReference type="NCBI Taxonomy" id="7092"/>
    <lineage>
        <taxon>Eukaryota</taxon>
        <taxon>Metazoa</taxon>
        <taxon>Ecdysozoa</taxon>
        <taxon>Arthropoda</taxon>
        <taxon>Hexapoda</taxon>
        <taxon>Insecta</taxon>
        <taxon>Pterygota</taxon>
        <taxon>Neoptera</taxon>
        <taxon>Endopterygota</taxon>
        <taxon>Lepidoptera</taxon>
        <taxon>Glossata</taxon>
        <taxon>Ditrysia</taxon>
        <taxon>Bombycoidea</taxon>
        <taxon>Bombycidae</taxon>
        <taxon>Bombycinae</taxon>
        <taxon>Bombyx</taxon>
    </lineage>
</organism>
<feature type="transmembrane region" description="Helical" evidence="1">
    <location>
        <begin position="552"/>
        <end position="571"/>
    </location>
</feature>
<dbReference type="PANTHER" id="PTHR11161">
    <property type="entry name" value="O-ACYLTRANSFERASE"/>
    <property type="match status" value="1"/>
</dbReference>
<evidence type="ECO:0000256" key="1">
    <source>
        <dbReference type="SAM" id="Phobius"/>
    </source>
</evidence>
<dbReference type="InterPro" id="IPR002656">
    <property type="entry name" value="Acyl_transf_3_dom"/>
</dbReference>
<name>A0A6J2JS06_BOMMA</name>
<feature type="transmembrane region" description="Helical" evidence="1">
    <location>
        <begin position="152"/>
        <end position="174"/>
    </location>
</feature>
<feature type="transmembrane region" description="Helical" evidence="1">
    <location>
        <begin position="447"/>
        <end position="466"/>
    </location>
</feature>
<dbReference type="OrthoDB" id="10265389at2759"/>
<keyword evidence="1" id="KW-1133">Transmembrane helix</keyword>
<evidence type="ECO:0000256" key="2">
    <source>
        <dbReference type="SAM" id="SignalP"/>
    </source>
</evidence>
<evidence type="ECO:0000313" key="5">
    <source>
        <dbReference type="RefSeq" id="XP_028032340.1"/>
    </source>
</evidence>
<dbReference type="GO" id="GO:0016747">
    <property type="term" value="F:acyltransferase activity, transferring groups other than amino-acyl groups"/>
    <property type="evidence" value="ECO:0007669"/>
    <property type="project" value="InterPro"/>
</dbReference>
<accession>A0A6J2JS06</accession>
<feature type="signal peptide" evidence="2">
    <location>
        <begin position="1"/>
        <end position="27"/>
    </location>
</feature>
<reference evidence="5" key="1">
    <citation type="submission" date="2025-08" db="UniProtKB">
        <authorList>
            <consortium name="RefSeq"/>
        </authorList>
    </citation>
    <scope>IDENTIFICATION</scope>
    <source>
        <tissue evidence="5">Silk gland</tissue>
    </source>
</reference>
<feature type="transmembrane region" description="Helical" evidence="1">
    <location>
        <begin position="583"/>
        <end position="608"/>
    </location>
</feature>
<evidence type="ECO:0000259" key="3">
    <source>
        <dbReference type="Pfam" id="PF01757"/>
    </source>
</evidence>
<gene>
    <name evidence="5" type="primary">LOC114244655</name>
</gene>
<feature type="transmembrane region" description="Helical" evidence="1">
    <location>
        <begin position="395"/>
        <end position="415"/>
    </location>
</feature>